<sequence length="247" mass="27842">MLSILQSIKRVSFTDPPSCQKDPLGGVSNSRKKKRSSVCPTVSPVKVDDHKPKEHHDELLPSYTCSVMKSGMMAVKAEMDNHDQPSVDRRWKRQYVQLHGTLLNGFSRQIRVLKGGRALLGHGLQGAKVGWASDYDQRAYTIRLYSAVTGEQLLLRPLSEANRHDGQQSRLIEMIEWIEQIQAAINISMDIDQQCMPTFVTLARTHYRHHPNMATVVLGQSKLAIQTCPRGSHGNKSNNIDYKLKTD</sequence>
<dbReference type="SUPFAM" id="SSF50729">
    <property type="entry name" value="PH domain-like"/>
    <property type="match status" value="1"/>
</dbReference>
<dbReference type="OrthoDB" id="5865767at2759"/>
<reference evidence="3" key="1">
    <citation type="submission" date="2016-04" db="EMBL/GenBank/DDBJ databases">
        <authorList>
            <person name="Evans L.H."/>
            <person name="Alamgir A."/>
            <person name="Owens N."/>
            <person name="Weber N.D."/>
            <person name="Virtaneva K."/>
            <person name="Barbian K."/>
            <person name="Babar A."/>
            <person name="Rosenke K."/>
        </authorList>
    </citation>
    <scope>NUCLEOTIDE SEQUENCE [LARGE SCALE GENOMIC DNA]</scope>
    <source>
        <strain evidence="3">CBS 101.48</strain>
    </source>
</reference>
<dbReference type="InterPro" id="IPR001849">
    <property type="entry name" value="PH_domain"/>
</dbReference>
<evidence type="ECO:0000313" key="3">
    <source>
        <dbReference type="EMBL" id="SAM06502.1"/>
    </source>
</evidence>
<accession>A0A168RCL5</accession>
<proteinExistence type="predicted"/>
<feature type="compositionally biased region" description="Basic and acidic residues" evidence="1">
    <location>
        <begin position="46"/>
        <end position="56"/>
    </location>
</feature>
<organism evidence="3">
    <name type="scientific">Absidia glauca</name>
    <name type="common">Pin mould</name>
    <dbReference type="NCBI Taxonomy" id="4829"/>
    <lineage>
        <taxon>Eukaryota</taxon>
        <taxon>Fungi</taxon>
        <taxon>Fungi incertae sedis</taxon>
        <taxon>Mucoromycota</taxon>
        <taxon>Mucoromycotina</taxon>
        <taxon>Mucoromycetes</taxon>
        <taxon>Mucorales</taxon>
        <taxon>Cunninghamellaceae</taxon>
        <taxon>Absidia</taxon>
    </lineage>
</organism>
<dbReference type="EMBL" id="LT554591">
    <property type="protein sequence ID" value="SAM06502.1"/>
    <property type="molecule type" value="Genomic_DNA"/>
</dbReference>
<keyword evidence="4" id="KW-1185">Reference proteome</keyword>
<evidence type="ECO:0000313" key="4">
    <source>
        <dbReference type="Proteomes" id="UP000078561"/>
    </source>
</evidence>
<gene>
    <name evidence="3" type="primary">ABSGL_12391.1 scaffold 12745</name>
</gene>
<dbReference type="PROSITE" id="PS50003">
    <property type="entry name" value="PH_DOMAIN"/>
    <property type="match status" value="1"/>
</dbReference>
<dbReference type="Proteomes" id="UP000078561">
    <property type="component" value="Unassembled WGS sequence"/>
</dbReference>
<dbReference type="InterPro" id="IPR011993">
    <property type="entry name" value="PH-like_dom_sf"/>
</dbReference>
<dbReference type="AlphaFoldDB" id="A0A168RCL5"/>
<evidence type="ECO:0000256" key="1">
    <source>
        <dbReference type="SAM" id="MobiDB-lite"/>
    </source>
</evidence>
<dbReference type="PANTHER" id="PTHR37283:SF1">
    <property type="entry name" value="PH DOMAIN-CONTAINING PROTEIN YHR131C"/>
    <property type="match status" value="1"/>
</dbReference>
<feature type="domain" description="PH" evidence="2">
    <location>
        <begin position="66"/>
        <end position="186"/>
    </location>
</feature>
<evidence type="ECO:0000259" key="2">
    <source>
        <dbReference type="PROSITE" id="PS50003"/>
    </source>
</evidence>
<feature type="region of interest" description="Disordered" evidence="1">
    <location>
        <begin position="14"/>
        <end position="56"/>
    </location>
</feature>
<name>A0A168RCL5_ABSGL</name>
<dbReference type="Gene3D" id="2.30.29.30">
    <property type="entry name" value="Pleckstrin-homology domain (PH domain)/Phosphotyrosine-binding domain (PTB)"/>
    <property type="match status" value="1"/>
</dbReference>
<dbReference type="PANTHER" id="PTHR37283">
    <property type="entry name" value="PH DOMAIN-CONTAINING PROTEIN YHR131C"/>
    <property type="match status" value="1"/>
</dbReference>
<dbReference type="InParanoid" id="A0A168RCL5"/>
<dbReference type="STRING" id="4829.A0A168RCL5"/>
<protein>
    <recommendedName>
        <fullName evidence="2">PH domain-containing protein</fullName>
    </recommendedName>
</protein>